<name>A0ABV5R5G5_9ACTN</name>
<evidence type="ECO:0000313" key="1">
    <source>
        <dbReference type="EMBL" id="MFB9573079.1"/>
    </source>
</evidence>
<dbReference type="Proteomes" id="UP001589710">
    <property type="component" value="Unassembled WGS sequence"/>
</dbReference>
<keyword evidence="2" id="KW-1185">Reference proteome</keyword>
<proteinExistence type="predicted"/>
<reference evidence="1 2" key="1">
    <citation type="submission" date="2024-09" db="EMBL/GenBank/DDBJ databases">
        <authorList>
            <person name="Sun Q."/>
            <person name="Mori K."/>
        </authorList>
    </citation>
    <scope>NUCLEOTIDE SEQUENCE [LARGE SCALE GENOMIC DNA]</scope>
    <source>
        <strain evidence="1 2">JCM 3331</strain>
    </source>
</reference>
<dbReference type="EMBL" id="JBHMCG010000054">
    <property type="protein sequence ID" value="MFB9573079.1"/>
    <property type="molecule type" value="Genomic_DNA"/>
</dbReference>
<sequence>MVPCPHDDEYTGTAWVPTYSVTCLFRALNGDLDDGKEIVCTVSGPNNADDQDDGPEGRADLQAQFADAVRE</sequence>
<accession>A0ABV5R5G5</accession>
<comment type="caution">
    <text evidence="1">The sequence shown here is derived from an EMBL/GenBank/DDBJ whole genome shotgun (WGS) entry which is preliminary data.</text>
</comment>
<evidence type="ECO:0000313" key="2">
    <source>
        <dbReference type="Proteomes" id="UP001589710"/>
    </source>
</evidence>
<gene>
    <name evidence="1" type="ORF">ACFFTL_12285</name>
</gene>
<organism evidence="1 2">
    <name type="scientific">Streptomyces yanii</name>
    <dbReference type="NCBI Taxonomy" id="78510"/>
    <lineage>
        <taxon>Bacteria</taxon>
        <taxon>Bacillati</taxon>
        <taxon>Actinomycetota</taxon>
        <taxon>Actinomycetes</taxon>
        <taxon>Kitasatosporales</taxon>
        <taxon>Streptomycetaceae</taxon>
        <taxon>Streptomyces</taxon>
    </lineage>
</organism>
<dbReference type="RefSeq" id="WP_345516007.1">
    <property type="nucleotide sequence ID" value="NZ_BAAAXD010000034.1"/>
</dbReference>
<protein>
    <submittedName>
        <fullName evidence="1">Uncharacterized protein</fullName>
    </submittedName>
</protein>